<dbReference type="InterPro" id="IPR019970">
    <property type="entry name" value="Ribosomall_uL4-arc"/>
</dbReference>
<evidence type="ECO:0000256" key="3">
    <source>
        <dbReference type="ARBA" id="ARBA00022884"/>
    </source>
</evidence>
<sequence>MVSISSSMLFYLSPKVSVIKYNSKGEEEGEIELPDVFRIPIRRDLILRAFLSEFTASIQPKARDPMAGKRTTAKSLGIGHGVARVPRIKGGMRAAFVPMVRKGRAAFPPRLDEKIHEEINKKERTLAIMSSLAATAIPDLVKERGHEFDSKTVPIIINSDILNEIKKAKEAREILGKIGIYKDIERAAERIRVRSGKGKMRGRTYKNVNSILFIVENHNSPFARSVTNMPGVDVIEPNLVSVTHLSPGGVPGRLTVITTEALNALSKRFSLGE</sequence>
<gene>
    <name evidence="6" type="primary">rpl4</name>
    <name evidence="7" type="ordered locus">Calag_0671</name>
</gene>
<dbReference type="Proteomes" id="UP000010469">
    <property type="component" value="Chromosome"/>
</dbReference>
<keyword evidence="3 6" id="KW-0694">RNA-binding</keyword>
<comment type="subunit">
    <text evidence="6">Part of the 50S ribosomal subunit.</text>
</comment>
<keyword evidence="2 6" id="KW-0699">rRNA-binding</keyword>
<evidence type="ECO:0000313" key="8">
    <source>
        <dbReference type="Proteomes" id="UP000010469"/>
    </source>
</evidence>
<dbReference type="GO" id="GO:0003735">
    <property type="term" value="F:structural constituent of ribosome"/>
    <property type="evidence" value="ECO:0007669"/>
    <property type="project" value="InterPro"/>
</dbReference>
<evidence type="ECO:0000256" key="1">
    <source>
        <dbReference type="ARBA" id="ARBA00010528"/>
    </source>
</evidence>
<name>L0ABJ6_CALLD</name>
<dbReference type="GO" id="GO:0005840">
    <property type="term" value="C:ribosome"/>
    <property type="evidence" value="ECO:0007669"/>
    <property type="project" value="UniProtKB-KW"/>
</dbReference>
<dbReference type="GO" id="GO:1990904">
    <property type="term" value="C:ribonucleoprotein complex"/>
    <property type="evidence" value="ECO:0007669"/>
    <property type="project" value="UniProtKB-KW"/>
</dbReference>
<evidence type="ECO:0000256" key="4">
    <source>
        <dbReference type="ARBA" id="ARBA00022980"/>
    </source>
</evidence>
<organism evidence="7 8">
    <name type="scientific">Caldisphaera lagunensis (strain DSM 15908 / JCM 11604 / ANMR 0165 / IC-154)</name>
    <dbReference type="NCBI Taxonomy" id="1056495"/>
    <lineage>
        <taxon>Archaea</taxon>
        <taxon>Thermoproteota</taxon>
        <taxon>Thermoprotei</taxon>
        <taxon>Acidilobales</taxon>
        <taxon>Caldisphaeraceae</taxon>
        <taxon>Caldisphaera</taxon>
    </lineage>
</organism>
<dbReference type="eggNOG" id="arCOG04071">
    <property type="taxonomic scope" value="Archaea"/>
</dbReference>
<comment type="function">
    <text evidence="6">One of the primary rRNA binding proteins, this protein initially binds near the 5'-end of the 23S rRNA. It is important during the early stages of 50S assembly. It makes multiple contacts with different domains of the 23S rRNA in the assembled 50S subunit and ribosome.</text>
</comment>
<evidence type="ECO:0000256" key="5">
    <source>
        <dbReference type="ARBA" id="ARBA00023274"/>
    </source>
</evidence>
<evidence type="ECO:0000256" key="6">
    <source>
        <dbReference type="HAMAP-Rule" id="MF_01328"/>
    </source>
</evidence>
<dbReference type="OrthoDB" id="10737at2157"/>
<keyword evidence="8" id="KW-1185">Reference proteome</keyword>
<dbReference type="EMBL" id="CP003378">
    <property type="protein sequence ID" value="AFZ70420.1"/>
    <property type="molecule type" value="Genomic_DNA"/>
</dbReference>
<dbReference type="InterPro" id="IPR023574">
    <property type="entry name" value="Ribosomal_uL4_dom_sf"/>
</dbReference>
<accession>L0ABJ6</accession>
<dbReference type="HAMAP" id="MF_01328_A">
    <property type="entry name" value="Ribosomal_uL4_A"/>
    <property type="match status" value="1"/>
</dbReference>
<dbReference type="InterPro" id="IPR045240">
    <property type="entry name" value="Ribosomal_uL4_euk/arch"/>
</dbReference>
<dbReference type="InterPro" id="IPR002136">
    <property type="entry name" value="Ribosomal_uL4"/>
</dbReference>
<dbReference type="SUPFAM" id="SSF52166">
    <property type="entry name" value="Ribosomal protein L4"/>
    <property type="match status" value="1"/>
</dbReference>
<dbReference type="InParanoid" id="L0ABJ6"/>
<protein>
    <recommendedName>
        <fullName evidence="6">Large ribosomal subunit protein uL4</fullName>
    </recommendedName>
</protein>
<dbReference type="NCBIfam" id="TIGR03672">
    <property type="entry name" value="rpl4p_arch"/>
    <property type="match status" value="1"/>
</dbReference>
<dbReference type="HOGENOM" id="CLU_026535_0_0_2"/>
<keyword evidence="4 6" id="KW-0689">Ribosomal protein</keyword>
<dbReference type="Gene3D" id="3.40.1370.10">
    <property type="match status" value="1"/>
</dbReference>
<dbReference type="RefSeq" id="WP_015232318.1">
    <property type="nucleotide sequence ID" value="NC_019791.1"/>
</dbReference>
<proteinExistence type="inferred from homology"/>
<dbReference type="STRING" id="1056495.Calag_0671"/>
<dbReference type="GO" id="GO:0006412">
    <property type="term" value="P:translation"/>
    <property type="evidence" value="ECO:0007669"/>
    <property type="project" value="UniProtKB-UniRule"/>
</dbReference>
<dbReference type="Pfam" id="PF00573">
    <property type="entry name" value="Ribosomal_L4"/>
    <property type="match status" value="1"/>
</dbReference>
<dbReference type="GeneID" id="14211931"/>
<evidence type="ECO:0000256" key="2">
    <source>
        <dbReference type="ARBA" id="ARBA00022730"/>
    </source>
</evidence>
<dbReference type="AlphaFoldDB" id="L0ABJ6"/>
<comment type="similarity">
    <text evidence="1 6">Belongs to the universal ribosomal protein uL4 family.</text>
</comment>
<evidence type="ECO:0000313" key="7">
    <source>
        <dbReference type="EMBL" id="AFZ70420.1"/>
    </source>
</evidence>
<keyword evidence="5 6" id="KW-0687">Ribonucleoprotein</keyword>
<dbReference type="FunCoup" id="L0ABJ6">
    <property type="interactions" value="190"/>
</dbReference>
<dbReference type="GO" id="GO:0019843">
    <property type="term" value="F:rRNA binding"/>
    <property type="evidence" value="ECO:0007669"/>
    <property type="project" value="UniProtKB-UniRule"/>
</dbReference>
<dbReference type="PANTHER" id="PTHR19431">
    <property type="entry name" value="60S RIBOSOMAL PROTEIN L4"/>
    <property type="match status" value="1"/>
</dbReference>
<reference evidence="8" key="1">
    <citation type="submission" date="2012-03" db="EMBL/GenBank/DDBJ databases">
        <title>Complete genome of Caldisphaera lagunensis DSM 15908.</title>
        <authorList>
            <person name="Lucas S."/>
            <person name="Copeland A."/>
            <person name="Lapidus A."/>
            <person name="Glavina del Rio T."/>
            <person name="Dalin E."/>
            <person name="Tice H."/>
            <person name="Bruce D."/>
            <person name="Goodwin L."/>
            <person name="Pitluck S."/>
            <person name="Peters L."/>
            <person name="Mikhailova N."/>
            <person name="Teshima H."/>
            <person name="Kyrpides N."/>
            <person name="Mavromatis K."/>
            <person name="Ivanova N."/>
            <person name="Brettin T."/>
            <person name="Detter J.C."/>
            <person name="Han C."/>
            <person name="Larimer F."/>
            <person name="Land M."/>
            <person name="Hauser L."/>
            <person name="Markowitz V."/>
            <person name="Cheng J.-F."/>
            <person name="Hugenholtz P."/>
            <person name="Woyke T."/>
            <person name="Wu D."/>
            <person name="Spring S."/>
            <person name="Schroeder M."/>
            <person name="Brambilla E."/>
            <person name="Klenk H.-P."/>
            <person name="Eisen J.A."/>
        </authorList>
    </citation>
    <scope>NUCLEOTIDE SEQUENCE [LARGE SCALE GENOMIC DNA]</scope>
    <source>
        <strain evidence="8">DSM 15908 / JCM 11604 / IC-154</strain>
    </source>
</reference>
<comment type="function">
    <text evidence="6">Forms part of the polypeptide exit tunnel.</text>
</comment>
<dbReference type="KEGG" id="clg:Calag_0671"/>